<comment type="similarity">
    <text evidence="1">Belongs to the MscS (TC 1.A.23) family.</text>
</comment>
<reference evidence="4 5" key="1">
    <citation type="submission" date="2021-04" db="EMBL/GenBank/DDBJ databases">
        <authorList>
            <person name="Pira H."/>
            <person name="Risdian C."/>
            <person name="Wink J."/>
        </authorList>
    </citation>
    <scope>NUCLEOTIDE SEQUENCE [LARGE SCALE GENOMIC DNA]</scope>
    <source>
        <strain evidence="4 5">WHA3</strain>
    </source>
</reference>
<comment type="subcellular location">
    <subcellularLocation>
        <location evidence="1">Cell inner membrane</location>
        <topology evidence="1">Multi-pass membrane protein</topology>
    </subcellularLocation>
</comment>
<dbReference type="InterPro" id="IPR008910">
    <property type="entry name" value="MSC_TM_helix"/>
</dbReference>
<dbReference type="InterPro" id="IPR045275">
    <property type="entry name" value="MscS_archaea/bacteria_type"/>
</dbReference>
<keyword evidence="1" id="KW-0813">Transport</keyword>
<feature type="domain" description="Mechanosensitive ion channel MscS" evidence="2">
    <location>
        <begin position="95"/>
        <end position="157"/>
    </location>
</feature>
<accession>A0ABS6SFB5</accession>
<dbReference type="Pfam" id="PF05552">
    <property type="entry name" value="MS_channel_1st_1"/>
    <property type="match status" value="1"/>
</dbReference>
<comment type="function">
    <text evidence="1">Mechanosensitive channel that participates in the regulation of osmotic pressure changes within the cell, opening in response to stretch forces in the membrane lipid bilayer, without the need for other proteins. Contributes to normal resistance to hypoosmotic shock. Forms an ion channel of 1.0 nanosiemens conductance with a slight preference for anions.</text>
</comment>
<proteinExistence type="inferred from homology"/>
<dbReference type="InterPro" id="IPR049278">
    <property type="entry name" value="MS_channel_C"/>
</dbReference>
<dbReference type="EMBL" id="JAGSPA010000003">
    <property type="protein sequence ID" value="MBV7257065.1"/>
    <property type="molecule type" value="Genomic_DNA"/>
</dbReference>
<organism evidence="4 5">
    <name type="scientific">Pacificimonas pallii</name>
    <dbReference type="NCBI Taxonomy" id="2827236"/>
    <lineage>
        <taxon>Bacteria</taxon>
        <taxon>Pseudomonadati</taxon>
        <taxon>Pseudomonadota</taxon>
        <taxon>Alphaproteobacteria</taxon>
        <taxon>Sphingomonadales</taxon>
        <taxon>Sphingosinicellaceae</taxon>
        <taxon>Pacificimonas</taxon>
    </lineage>
</organism>
<dbReference type="InterPro" id="IPR006685">
    <property type="entry name" value="MscS_channel_2nd"/>
</dbReference>
<keyword evidence="1" id="KW-0407">Ion channel</keyword>
<feature type="domain" description="Mechanosensitive ion channel MscS C-terminal" evidence="3">
    <location>
        <begin position="170"/>
        <end position="251"/>
    </location>
</feature>
<evidence type="ECO:0000313" key="4">
    <source>
        <dbReference type="EMBL" id="MBV7257065.1"/>
    </source>
</evidence>
<keyword evidence="1" id="KW-0406">Ion transport</keyword>
<keyword evidence="1" id="KW-0812">Transmembrane</keyword>
<keyword evidence="1" id="KW-1133">Transmembrane helix</keyword>
<comment type="subunit">
    <text evidence="1">Homoheptamer.</text>
</comment>
<keyword evidence="5" id="KW-1185">Reference proteome</keyword>
<keyword evidence="1" id="KW-0472">Membrane</keyword>
<evidence type="ECO:0000259" key="3">
    <source>
        <dbReference type="Pfam" id="PF21082"/>
    </source>
</evidence>
<feature type="transmembrane region" description="Helical" evidence="1">
    <location>
        <begin position="45"/>
        <end position="70"/>
    </location>
</feature>
<comment type="caution">
    <text evidence="4">The sequence shown here is derived from an EMBL/GenBank/DDBJ whole genome shotgun (WGS) entry which is preliminary data.</text>
</comment>
<sequence length="295" mass="32330">MAVGFYQSLPNVIAGLVFLFLAWLVGKLVKRTIAYLARKRGRPDLGTLVGTLVQGIFMIAALLTAAAIIFPSVAPRDVLAGLGVGSVAIGFAFKDILQNLFAGLLILIRRPYARGDQIVVDNFEGTVEHIESRATMLRTYDGRRVIIPNSDIYTKAVVVNTAFAQRRDQYDVGIGYGEDPLSVAELFREAVRDVPGVLTDPRPECYPWELAPSTFNLRVRWWVLSERSDLTATRARVLTAIFKASLDNDIDLPYPTSVSLVKGDRLDDALLEAGAAADANVQKGLPKPAEEIDRT</sequence>
<protein>
    <recommendedName>
        <fullName evidence="1">Small-conductance mechanosensitive channel</fullName>
    </recommendedName>
</protein>
<gene>
    <name evidence="4" type="ORF">KCG44_09755</name>
</gene>
<evidence type="ECO:0000259" key="2">
    <source>
        <dbReference type="Pfam" id="PF00924"/>
    </source>
</evidence>
<dbReference type="Pfam" id="PF00924">
    <property type="entry name" value="MS_channel_2nd"/>
    <property type="match status" value="1"/>
</dbReference>
<dbReference type="RefSeq" id="WP_218445899.1">
    <property type="nucleotide sequence ID" value="NZ_JAGSPA010000003.1"/>
</dbReference>
<dbReference type="Pfam" id="PF21082">
    <property type="entry name" value="MS_channel_3rd"/>
    <property type="match status" value="1"/>
</dbReference>
<evidence type="ECO:0000256" key="1">
    <source>
        <dbReference type="RuleBase" id="RU369025"/>
    </source>
</evidence>
<name>A0ABS6SFB5_9SPHN</name>
<feature type="transmembrane region" description="Helical" evidence="1">
    <location>
        <begin position="82"/>
        <end position="108"/>
    </location>
</feature>
<keyword evidence="1" id="KW-0997">Cell inner membrane</keyword>
<feature type="transmembrane region" description="Helical" evidence="1">
    <location>
        <begin position="6"/>
        <end position="25"/>
    </location>
</feature>
<keyword evidence="1" id="KW-1003">Cell membrane</keyword>
<dbReference type="Proteomes" id="UP000722336">
    <property type="component" value="Unassembled WGS sequence"/>
</dbReference>
<dbReference type="PANTHER" id="PTHR30221">
    <property type="entry name" value="SMALL-CONDUCTANCE MECHANOSENSITIVE CHANNEL"/>
    <property type="match status" value="1"/>
</dbReference>
<evidence type="ECO:0000313" key="5">
    <source>
        <dbReference type="Proteomes" id="UP000722336"/>
    </source>
</evidence>
<comment type="caution">
    <text evidence="1">Lacks conserved residue(s) required for the propagation of feature annotation.</text>
</comment>
<dbReference type="PANTHER" id="PTHR30221:SF1">
    <property type="entry name" value="SMALL-CONDUCTANCE MECHANOSENSITIVE CHANNEL"/>
    <property type="match status" value="1"/>
</dbReference>